<evidence type="ECO:0000313" key="2">
    <source>
        <dbReference type="Proteomes" id="UP000002505"/>
    </source>
</evidence>
<organism evidence="1 2">
    <name type="scientific">Pseudarthrobacter chlorophenolicus (strain ATCC 700700 / DSM 12829 / CIP 107037 / JCM 12360 / KCTC 9906 / NCIMB 13794 / A6)</name>
    <name type="common">Arthrobacter chlorophenolicus</name>
    <dbReference type="NCBI Taxonomy" id="452863"/>
    <lineage>
        <taxon>Bacteria</taxon>
        <taxon>Bacillati</taxon>
        <taxon>Actinomycetota</taxon>
        <taxon>Actinomycetes</taxon>
        <taxon>Micrococcales</taxon>
        <taxon>Micrococcaceae</taxon>
        <taxon>Pseudarthrobacter</taxon>
    </lineage>
</organism>
<dbReference type="OrthoDB" id="3430657at2"/>
<reference evidence="1" key="1">
    <citation type="submission" date="2009-01" db="EMBL/GenBank/DDBJ databases">
        <title>Complete sequence of plasmid1 of Arthrobacter chlorophenolicus A6.</title>
        <authorList>
            <consortium name="US DOE Joint Genome Institute"/>
            <person name="Lucas S."/>
            <person name="Copeland A."/>
            <person name="Lapidus A."/>
            <person name="Glavina del Rio T."/>
            <person name="Tice H."/>
            <person name="Bruce D."/>
            <person name="Goodwin L."/>
            <person name="Pitluck S."/>
            <person name="Goltsman E."/>
            <person name="Clum A."/>
            <person name="Larimer F."/>
            <person name="Land M."/>
            <person name="Hauser L."/>
            <person name="Kyrpides N."/>
            <person name="Mikhailova N."/>
            <person name="Jansson J."/>
            <person name="Richardson P."/>
        </authorList>
    </citation>
    <scope>NUCLEOTIDE SEQUENCE [LARGE SCALE GENOMIC DNA]</scope>
    <source>
        <strain evidence="1">A6</strain>
        <plasmid evidence="1">pACHL01</plasmid>
    </source>
</reference>
<keyword evidence="1" id="KW-0614">Plasmid</keyword>
<evidence type="ECO:0000313" key="1">
    <source>
        <dbReference type="EMBL" id="ACL41958.1"/>
    </source>
</evidence>
<dbReference type="KEGG" id="ach:Achl_4007"/>
<geneLocation type="plasmid" evidence="1 2">
    <name>pACHL01</name>
</geneLocation>
<dbReference type="RefSeq" id="WP_012622975.1">
    <property type="nucleotide sequence ID" value="NC_011879.1"/>
</dbReference>
<dbReference type="HOGENOM" id="CLU_929537_0_0_11"/>
<dbReference type="AlphaFoldDB" id="B8HHR1"/>
<sequence length="299" mass="31982">MTTPTARQPRGIPAGGQFAATTRTEPSLILSAPVVAPEYVEHRLAELGLGAHLSVDQINEVSTLLNDSKDFTDRNIQIVADDLHLRAHGYSASQARDAQEGLSMLRAAGLNEQADALEAVTDARLANARGAAAHEYSGHARHASDPVLADGKTVPVPADDPRVQAGEVFDRVAAEGNVFARASTVDSPHDTQAIRFQANRPLSDEEAYALSGVVGYANRAAIGGEPLDDPQRGPARDTPYSFIARIDTNKGRQGDFEKFESMIPDIISNGSAPRSTKGGTRAIEPFADQDLKLEIYYAE</sequence>
<accession>B8HHR1</accession>
<proteinExistence type="predicted"/>
<protein>
    <submittedName>
        <fullName evidence="1">Uncharacterized protein</fullName>
    </submittedName>
</protein>
<name>B8HHR1_PSECP</name>
<dbReference type="EMBL" id="CP001342">
    <property type="protein sequence ID" value="ACL41958.1"/>
    <property type="molecule type" value="Genomic_DNA"/>
</dbReference>
<gene>
    <name evidence="1" type="ordered locus">Achl_4007</name>
</gene>
<keyword evidence="2" id="KW-1185">Reference proteome</keyword>
<dbReference type="Proteomes" id="UP000002505">
    <property type="component" value="Plasmid pACHL01"/>
</dbReference>